<evidence type="ECO:0000256" key="6">
    <source>
        <dbReference type="ARBA" id="ARBA00023133"/>
    </source>
</evidence>
<dbReference type="PANTHER" id="PTHR11557">
    <property type="entry name" value="PORPHOBILINOGEN DEAMINASE"/>
    <property type="match status" value="1"/>
</dbReference>
<dbReference type="InterPro" id="IPR022418">
    <property type="entry name" value="Porphobilinogen_deaminase_C"/>
</dbReference>
<evidence type="ECO:0000256" key="3">
    <source>
        <dbReference type="ARBA" id="ARBA00005638"/>
    </source>
</evidence>
<evidence type="ECO:0000256" key="2">
    <source>
        <dbReference type="ARBA" id="ARBA00004735"/>
    </source>
</evidence>
<dbReference type="EC" id="2.5.1.61" evidence="4"/>
<dbReference type="AlphaFoldDB" id="A0AAF0IVJ9"/>
<proteinExistence type="inferred from homology"/>
<gene>
    <name evidence="13" type="primary">HEM3</name>
    <name evidence="13" type="ORF">MOBT1_000817</name>
</gene>
<feature type="domain" description="Porphobilinogen deaminase N-terminal" evidence="11">
    <location>
        <begin position="90"/>
        <end position="333"/>
    </location>
</feature>
<feature type="compositionally biased region" description="Pro residues" evidence="10">
    <location>
        <begin position="1"/>
        <end position="11"/>
    </location>
</feature>
<feature type="region of interest" description="Disordered" evidence="10">
    <location>
        <begin position="1"/>
        <end position="43"/>
    </location>
</feature>
<dbReference type="PROSITE" id="PS00533">
    <property type="entry name" value="PORPHOBILINOGEN_DEAM"/>
    <property type="match status" value="1"/>
</dbReference>
<evidence type="ECO:0000256" key="10">
    <source>
        <dbReference type="SAM" id="MobiDB-lite"/>
    </source>
</evidence>
<evidence type="ECO:0000313" key="14">
    <source>
        <dbReference type="Proteomes" id="UP001214603"/>
    </source>
</evidence>
<evidence type="ECO:0000256" key="9">
    <source>
        <dbReference type="ARBA" id="ARBA00033064"/>
    </source>
</evidence>
<sequence>MEPATEPPAGCPVPHAKEQPLPPGHPPVSEAAPSSLQPPTGPHCIFFRQPEDGVDEAEQDAKNVVPQADPTAEAVADVVQDMVPPEYLLVLASRTSALAVCQAEQVQSMLEVRFGASSPAFADAVPPELQADVEAVRRRLHELDGEHATLRPFAFPTRTMQTAGDVNLRSPLYVIGGEGRAIWTKELEVALLAGGVDAIVHSLKDVPTTLPANLELGAILEREDPRDALVVKAGLPYTSLDEMPPGSVIGTSSVRRVALLRRAYPHLMFSDVRGNIQTRLAKLDAERGPYTALVLAAAGLKRMELATRITAYLTAPVMLHAVGQGSLGVEIRTPAGSARDARVKALIESISDWRATWRCCAERALLHRMEGGCSIPLGVATWFNDYEAVEALRNEPRATPAQLHAEGKAASAPLDLRFSTPPPEGRELTLRAVIVSLDGARSCEYEATRLCRTLDDAVALGVQVADDLEHRQGAREILDEVEHHRRLAEQADQAARARQEKPTHEVDRRGAPRTDGEPKVWEV</sequence>
<name>A0AAF0IVJ9_9BASI</name>
<evidence type="ECO:0000256" key="4">
    <source>
        <dbReference type="ARBA" id="ARBA00012655"/>
    </source>
</evidence>
<accession>A0AAF0IVJ9</accession>
<evidence type="ECO:0000259" key="11">
    <source>
        <dbReference type="Pfam" id="PF01379"/>
    </source>
</evidence>
<keyword evidence="5 13" id="KW-0808">Transferase</keyword>
<evidence type="ECO:0000259" key="12">
    <source>
        <dbReference type="Pfam" id="PF03900"/>
    </source>
</evidence>
<dbReference type="InterPro" id="IPR022417">
    <property type="entry name" value="Porphobilin_deaminase_N"/>
</dbReference>
<protein>
    <recommendedName>
        <fullName evidence="4">hydroxymethylbilane synthase</fullName>
        <ecNumber evidence="4">2.5.1.61</ecNumber>
    </recommendedName>
    <alternativeName>
        <fullName evidence="9">Hydroxymethylbilane synthase</fullName>
    </alternativeName>
    <alternativeName>
        <fullName evidence="8">Pre-uroporphyrinogen synthase</fullName>
    </alternativeName>
</protein>
<keyword evidence="7" id="KW-0627">Porphyrin biosynthesis</keyword>
<dbReference type="Proteomes" id="UP001214603">
    <property type="component" value="Chromosome 1"/>
</dbReference>
<dbReference type="PANTHER" id="PTHR11557:SF0">
    <property type="entry name" value="PORPHOBILINOGEN DEAMINASE"/>
    <property type="match status" value="1"/>
</dbReference>
<dbReference type="GO" id="GO:0006783">
    <property type="term" value="P:heme biosynthetic process"/>
    <property type="evidence" value="ECO:0007669"/>
    <property type="project" value="UniProtKB-KW"/>
</dbReference>
<comment type="similarity">
    <text evidence="3">Belongs to the HMBS family.</text>
</comment>
<dbReference type="Pfam" id="PF01379">
    <property type="entry name" value="Porphobil_deam"/>
    <property type="match status" value="1"/>
</dbReference>
<reference evidence="13" key="1">
    <citation type="submission" date="2023-03" db="EMBL/GenBank/DDBJ databases">
        <title>Mating type loci evolution in Malassezia.</title>
        <authorList>
            <person name="Coelho M.A."/>
        </authorList>
    </citation>
    <scope>NUCLEOTIDE SEQUENCE</scope>
    <source>
        <strain evidence="13">CBS 7876</strain>
    </source>
</reference>
<evidence type="ECO:0000256" key="5">
    <source>
        <dbReference type="ARBA" id="ARBA00022679"/>
    </source>
</evidence>
<feature type="region of interest" description="Disordered" evidence="10">
    <location>
        <begin position="488"/>
        <end position="523"/>
    </location>
</feature>
<dbReference type="SUPFAM" id="SSF53850">
    <property type="entry name" value="Periplasmic binding protein-like II"/>
    <property type="match status" value="1"/>
</dbReference>
<comment type="cofactor">
    <cofactor evidence="1">
        <name>dipyrromethane</name>
        <dbReference type="ChEBI" id="CHEBI:60342"/>
    </cofactor>
</comment>
<dbReference type="GO" id="GO:0004418">
    <property type="term" value="F:hydroxymethylbilane synthase activity"/>
    <property type="evidence" value="ECO:0007669"/>
    <property type="project" value="UniProtKB-EC"/>
</dbReference>
<evidence type="ECO:0000256" key="8">
    <source>
        <dbReference type="ARBA" id="ARBA00030685"/>
    </source>
</evidence>
<dbReference type="FunFam" id="3.40.190.10:FF:000005">
    <property type="entry name" value="Porphobilinogen deaminase"/>
    <property type="match status" value="1"/>
</dbReference>
<dbReference type="InterPro" id="IPR022419">
    <property type="entry name" value="Porphobilin_deaminase_cofac_BS"/>
</dbReference>
<evidence type="ECO:0000313" key="13">
    <source>
        <dbReference type="EMBL" id="WFD02136.1"/>
    </source>
</evidence>
<dbReference type="InterPro" id="IPR036803">
    <property type="entry name" value="Porphobilinogen_deaminase_C_sf"/>
</dbReference>
<dbReference type="EMBL" id="CP119934">
    <property type="protein sequence ID" value="WFD02136.1"/>
    <property type="molecule type" value="Genomic_DNA"/>
</dbReference>
<keyword evidence="6" id="KW-0350">Heme biosynthesis</keyword>
<evidence type="ECO:0000256" key="1">
    <source>
        <dbReference type="ARBA" id="ARBA00001916"/>
    </source>
</evidence>
<dbReference type="InterPro" id="IPR000860">
    <property type="entry name" value="HemC"/>
</dbReference>
<feature type="domain" description="Porphobilinogen deaminase C-terminal" evidence="12">
    <location>
        <begin position="358"/>
        <end position="387"/>
    </location>
</feature>
<dbReference type="SUPFAM" id="SSF54782">
    <property type="entry name" value="Porphobilinogen deaminase (hydroxymethylbilane synthase), C-terminal domain"/>
    <property type="match status" value="1"/>
</dbReference>
<keyword evidence="14" id="KW-1185">Reference proteome</keyword>
<comment type="pathway">
    <text evidence="2">Porphyrin-containing compound metabolism; protoporphyrin-IX biosynthesis; coproporphyrinogen-III from 5-aminolevulinate: step 2/4.</text>
</comment>
<dbReference type="PRINTS" id="PR00151">
    <property type="entry name" value="PORPHBDMNASE"/>
</dbReference>
<dbReference type="NCBIfam" id="TIGR00212">
    <property type="entry name" value="hemC"/>
    <property type="match status" value="1"/>
</dbReference>
<dbReference type="Pfam" id="PF03900">
    <property type="entry name" value="Porphobil_deamC"/>
    <property type="match status" value="1"/>
</dbReference>
<evidence type="ECO:0000256" key="7">
    <source>
        <dbReference type="ARBA" id="ARBA00023244"/>
    </source>
</evidence>
<organism evidence="13 14">
    <name type="scientific">Malassezia obtusa</name>
    <dbReference type="NCBI Taxonomy" id="76774"/>
    <lineage>
        <taxon>Eukaryota</taxon>
        <taxon>Fungi</taxon>
        <taxon>Dikarya</taxon>
        <taxon>Basidiomycota</taxon>
        <taxon>Ustilaginomycotina</taxon>
        <taxon>Malasseziomycetes</taxon>
        <taxon>Malasseziales</taxon>
        <taxon>Malasseziaceae</taxon>
        <taxon>Malassezia</taxon>
    </lineage>
</organism>
<dbReference type="GO" id="GO:0005737">
    <property type="term" value="C:cytoplasm"/>
    <property type="evidence" value="ECO:0007669"/>
    <property type="project" value="TreeGrafter"/>
</dbReference>
<dbReference type="Gene3D" id="3.40.190.10">
    <property type="entry name" value="Periplasmic binding protein-like II"/>
    <property type="match status" value="2"/>
</dbReference>
<dbReference type="Gene3D" id="3.30.160.40">
    <property type="entry name" value="Porphobilinogen deaminase, C-terminal domain"/>
    <property type="match status" value="1"/>
</dbReference>